<name>A0ABD3GUD1_9MARC</name>
<keyword evidence="2" id="KW-1185">Reference proteome</keyword>
<reference evidence="1 2" key="1">
    <citation type="submission" date="2024-09" db="EMBL/GenBank/DDBJ databases">
        <title>Chromosome-scale assembly of Riccia sorocarpa.</title>
        <authorList>
            <person name="Paukszto L."/>
        </authorList>
    </citation>
    <scope>NUCLEOTIDE SEQUENCE [LARGE SCALE GENOMIC DNA]</scope>
    <source>
        <strain evidence="1">LP-2024</strain>
        <tissue evidence="1">Aerial parts of the thallus</tissue>
    </source>
</reference>
<proteinExistence type="predicted"/>
<dbReference type="EMBL" id="JBJQOH010000007">
    <property type="protein sequence ID" value="KAL3681715.1"/>
    <property type="molecule type" value="Genomic_DNA"/>
</dbReference>
<protein>
    <submittedName>
        <fullName evidence="1">Uncharacterized protein</fullName>
    </submittedName>
</protein>
<organism evidence="1 2">
    <name type="scientific">Riccia sorocarpa</name>
    <dbReference type="NCBI Taxonomy" id="122646"/>
    <lineage>
        <taxon>Eukaryota</taxon>
        <taxon>Viridiplantae</taxon>
        <taxon>Streptophyta</taxon>
        <taxon>Embryophyta</taxon>
        <taxon>Marchantiophyta</taxon>
        <taxon>Marchantiopsida</taxon>
        <taxon>Marchantiidae</taxon>
        <taxon>Marchantiales</taxon>
        <taxon>Ricciaceae</taxon>
        <taxon>Riccia</taxon>
    </lineage>
</organism>
<gene>
    <name evidence="1" type="ORF">R1sor_024671</name>
</gene>
<dbReference type="AlphaFoldDB" id="A0ABD3GUD1"/>
<evidence type="ECO:0000313" key="2">
    <source>
        <dbReference type="Proteomes" id="UP001633002"/>
    </source>
</evidence>
<accession>A0ABD3GUD1</accession>
<sequence length="73" mass="8350">MGTDYDKKAPSFLNMAADNVYPSEVAPSYAPSQYDGWNNSNRTEFAQLCSRNFIMPTFRIFQDPRVSSVEYVL</sequence>
<evidence type="ECO:0000313" key="1">
    <source>
        <dbReference type="EMBL" id="KAL3681715.1"/>
    </source>
</evidence>
<comment type="caution">
    <text evidence="1">The sequence shown here is derived from an EMBL/GenBank/DDBJ whole genome shotgun (WGS) entry which is preliminary data.</text>
</comment>
<dbReference type="Proteomes" id="UP001633002">
    <property type="component" value="Unassembled WGS sequence"/>
</dbReference>